<dbReference type="SMART" id="SM00422">
    <property type="entry name" value="HTH_MERR"/>
    <property type="match status" value="1"/>
</dbReference>
<dbReference type="Proteomes" id="UP000255036">
    <property type="component" value="Unassembled WGS sequence"/>
</dbReference>
<evidence type="ECO:0000313" key="4">
    <source>
        <dbReference type="Proteomes" id="UP000255036"/>
    </source>
</evidence>
<reference evidence="3 4" key="1">
    <citation type="submission" date="2018-07" db="EMBL/GenBank/DDBJ databases">
        <title>Anaerosacharophilus polymeroproducens gen. nov. sp. nov., an anaerobic bacterium isolated from salt field.</title>
        <authorList>
            <person name="Kim W."/>
            <person name="Yang S.-H."/>
            <person name="Oh J."/>
            <person name="Lee J.-H."/>
            <person name="Kwon K.K."/>
        </authorList>
    </citation>
    <scope>NUCLEOTIDE SEQUENCE [LARGE SCALE GENOMIC DNA]</scope>
    <source>
        <strain evidence="3 4">MCWD5</strain>
    </source>
</reference>
<proteinExistence type="predicted"/>
<dbReference type="InterPro" id="IPR047057">
    <property type="entry name" value="MerR_fam"/>
</dbReference>
<dbReference type="PANTHER" id="PTHR30204">
    <property type="entry name" value="REDOX-CYCLING DRUG-SENSING TRANSCRIPTIONAL ACTIVATOR SOXR"/>
    <property type="match status" value="1"/>
</dbReference>
<accession>A0A371AX98</accession>
<evidence type="ECO:0000313" key="3">
    <source>
        <dbReference type="EMBL" id="RDU24205.1"/>
    </source>
</evidence>
<dbReference type="EMBL" id="QRCT01000014">
    <property type="protein sequence ID" value="RDU24205.1"/>
    <property type="molecule type" value="Genomic_DNA"/>
</dbReference>
<feature type="domain" description="HTH merR-type" evidence="2">
    <location>
        <begin position="2"/>
        <end position="71"/>
    </location>
</feature>
<sequence length="142" mass="16940">MKYSAKEAAKLTGLTIPTLRYYEKEGMLLEIKRSKSGNREYTQADIEWIEMIKCLRTADVPIREIKKYISLAVQGSTSVVERMEMIQTYKMDLEKKMKLLQETLNIVNLKLKFYQSFVERNEIKELTYLEEWKEFSKMCEEE</sequence>
<dbReference type="OrthoDB" id="9811174at2"/>
<dbReference type="InterPro" id="IPR000551">
    <property type="entry name" value="MerR-type_HTH_dom"/>
</dbReference>
<dbReference type="AlphaFoldDB" id="A0A371AX98"/>
<dbReference type="Pfam" id="PF13411">
    <property type="entry name" value="MerR_1"/>
    <property type="match status" value="1"/>
</dbReference>
<dbReference type="PROSITE" id="PS50937">
    <property type="entry name" value="HTH_MERR_2"/>
    <property type="match status" value="1"/>
</dbReference>
<evidence type="ECO:0000259" key="2">
    <source>
        <dbReference type="PROSITE" id="PS50937"/>
    </source>
</evidence>
<evidence type="ECO:0000256" key="1">
    <source>
        <dbReference type="ARBA" id="ARBA00023125"/>
    </source>
</evidence>
<dbReference type="PANTHER" id="PTHR30204:SF82">
    <property type="entry name" value="TRANSCRIPTIONAL REGULATOR, MERR FAMILY"/>
    <property type="match status" value="1"/>
</dbReference>
<dbReference type="GO" id="GO:0003700">
    <property type="term" value="F:DNA-binding transcription factor activity"/>
    <property type="evidence" value="ECO:0007669"/>
    <property type="project" value="InterPro"/>
</dbReference>
<keyword evidence="1" id="KW-0238">DNA-binding</keyword>
<dbReference type="CDD" id="cd01109">
    <property type="entry name" value="HTH_YyaN"/>
    <property type="match status" value="1"/>
</dbReference>
<dbReference type="Gene3D" id="1.10.1660.10">
    <property type="match status" value="1"/>
</dbReference>
<gene>
    <name evidence="3" type="ORF">DWV06_05770</name>
</gene>
<dbReference type="RefSeq" id="WP_115481229.1">
    <property type="nucleotide sequence ID" value="NZ_QRCT01000014.1"/>
</dbReference>
<protein>
    <submittedName>
        <fullName evidence="3">MerR family transcriptional regulator</fullName>
    </submittedName>
</protein>
<organism evidence="3 4">
    <name type="scientific">Anaerosacchariphilus polymeriproducens</name>
    <dbReference type="NCBI Taxonomy" id="1812858"/>
    <lineage>
        <taxon>Bacteria</taxon>
        <taxon>Bacillati</taxon>
        <taxon>Bacillota</taxon>
        <taxon>Clostridia</taxon>
        <taxon>Lachnospirales</taxon>
        <taxon>Lachnospiraceae</taxon>
        <taxon>Anaerosacchariphilus</taxon>
    </lineage>
</organism>
<dbReference type="GO" id="GO:0003677">
    <property type="term" value="F:DNA binding"/>
    <property type="evidence" value="ECO:0007669"/>
    <property type="project" value="UniProtKB-KW"/>
</dbReference>
<name>A0A371AX98_9FIRM</name>
<dbReference type="InterPro" id="IPR009061">
    <property type="entry name" value="DNA-bd_dom_put_sf"/>
</dbReference>
<comment type="caution">
    <text evidence="3">The sequence shown here is derived from an EMBL/GenBank/DDBJ whole genome shotgun (WGS) entry which is preliminary data.</text>
</comment>
<dbReference type="SUPFAM" id="SSF46955">
    <property type="entry name" value="Putative DNA-binding domain"/>
    <property type="match status" value="1"/>
</dbReference>
<keyword evidence="4" id="KW-1185">Reference proteome</keyword>